<dbReference type="InterPro" id="IPR028348">
    <property type="entry name" value="FAD-binding_protein"/>
</dbReference>
<evidence type="ECO:0000313" key="2">
    <source>
        <dbReference type="EMBL" id="HGT46787.1"/>
    </source>
</evidence>
<dbReference type="Gene3D" id="3.50.50.60">
    <property type="entry name" value="FAD/NAD(P)-binding domain"/>
    <property type="match status" value="2"/>
</dbReference>
<protein>
    <submittedName>
        <fullName evidence="2">FAD-dependent oxidoreductase</fullName>
    </submittedName>
</protein>
<dbReference type="Pfam" id="PF21688">
    <property type="entry name" value="FAD-depend_C"/>
    <property type="match status" value="1"/>
</dbReference>
<gene>
    <name evidence="2" type="ORF">ENS56_01990</name>
</gene>
<accession>A0A832DG42</accession>
<reference evidence="2" key="1">
    <citation type="journal article" date="2020" name="mSystems">
        <title>Genome- and Community-Level Interaction Insights into Carbon Utilization and Element Cycling Functions of Hydrothermarchaeota in Hydrothermal Sediment.</title>
        <authorList>
            <person name="Zhou Z."/>
            <person name="Liu Y."/>
            <person name="Xu W."/>
            <person name="Pan J."/>
            <person name="Luo Z.H."/>
            <person name="Li M."/>
        </authorList>
    </citation>
    <scope>NUCLEOTIDE SEQUENCE [LARGE SCALE GENOMIC DNA]</scope>
    <source>
        <strain evidence="2">SpSt-500</strain>
    </source>
</reference>
<dbReference type="InterPro" id="IPR049516">
    <property type="entry name" value="FAD-depend_C"/>
</dbReference>
<evidence type="ECO:0000259" key="1">
    <source>
        <dbReference type="Pfam" id="PF21688"/>
    </source>
</evidence>
<dbReference type="PRINTS" id="PR00411">
    <property type="entry name" value="PNDRDTASEI"/>
</dbReference>
<dbReference type="PANTHER" id="PTHR42842">
    <property type="entry name" value="FAD/NAD(P)-BINDING OXIDOREDUCTASE"/>
    <property type="match status" value="1"/>
</dbReference>
<name>A0A832DG42_9BACT</name>
<dbReference type="InterPro" id="IPR036188">
    <property type="entry name" value="FAD/NAD-bd_sf"/>
</dbReference>
<feature type="domain" description="FAD-dependent protein C-terminal" evidence="1">
    <location>
        <begin position="268"/>
        <end position="464"/>
    </location>
</feature>
<comment type="caution">
    <text evidence="2">The sequence shown here is derived from an EMBL/GenBank/DDBJ whole genome shotgun (WGS) entry which is preliminary data.</text>
</comment>
<dbReference type="PIRSF" id="PIRSF038984">
    <property type="entry name" value="FAD_binding_protein"/>
    <property type="match status" value="1"/>
</dbReference>
<dbReference type="SUPFAM" id="SSF51905">
    <property type="entry name" value="FAD/NAD(P)-binding domain"/>
    <property type="match status" value="1"/>
</dbReference>
<organism evidence="2">
    <name type="scientific">Ignavibacterium album</name>
    <dbReference type="NCBI Taxonomy" id="591197"/>
    <lineage>
        <taxon>Bacteria</taxon>
        <taxon>Pseudomonadati</taxon>
        <taxon>Ignavibacteriota</taxon>
        <taxon>Ignavibacteria</taxon>
        <taxon>Ignavibacteriales</taxon>
        <taxon>Ignavibacteriaceae</taxon>
        <taxon>Ignavibacterium</taxon>
    </lineage>
</organism>
<dbReference type="PRINTS" id="PR00368">
    <property type="entry name" value="FADPNR"/>
</dbReference>
<dbReference type="EMBL" id="DSVI01000004">
    <property type="protein sequence ID" value="HGT46787.1"/>
    <property type="molecule type" value="Genomic_DNA"/>
</dbReference>
<proteinExistence type="predicted"/>
<dbReference type="PANTHER" id="PTHR42842:SF3">
    <property type="entry name" value="FAD_NAD(P)-BINDING OXIDOREDUCTASE FAMILY PROTEIN"/>
    <property type="match status" value="1"/>
</dbReference>
<sequence length="523" mass="57942">MNKQIELAITPDKISIPGILQSEAAKILSIPSESITAVIPLKRSIDARTKNVVFRFLVDVYLNETPHTHHRVIEYKPVNEKNKVVIVGFGPAGMYAALRLIELGIKPIVIERGKDVQSRRRDIRAIHQEQIVNPDSNYCFGEGGAGAYSDGKLYTRATKRGDVKKVLEILVQHGANPEILIDTHPHIGSNKLPKIVQQIRQTILNNGGEIHFNSRVTDFIIDENKILGVCVNDRDEILADAVILATGHSARDIFYLLHKKGILIQPKPFALGVRIEHPQALINEIQYHTKEKHPNLPAASYSLACNVNDRGVYSFCMCPGGIIVPASTAQNEIVVNGMSVSRRDSPFANSGFVVEVTEHEFQKYDSDYPFNALRLQMEIEQKCFRLANNSQKAPAQKVTDFVEGRFSSSLPKSSYIAGLTSVELHKELPSFITKRLKAALKIFDRKMRGYYSEEAIIVAPESRTSSPVRVPRDKETFMHVQIKNLFPCGEGAGYAGGIVSAAIDGENCANAVAAILSNTQKII</sequence>
<dbReference type="Gene3D" id="3.30.70.2700">
    <property type="match status" value="1"/>
</dbReference>
<dbReference type="AlphaFoldDB" id="A0A832DG42"/>